<dbReference type="AlphaFoldDB" id="A0A7K8Q1P4"/>
<evidence type="ECO:0000256" key="1">
    <source>
        <dbReference type="SAM" id="MobiDB-lite"/>
    </source>
</evidence>
<protein>
    <submittedName>
        <fullName evidence="4">SN protein</fullName>
    </submittedName>
</protein>
<feature type="domain" description="Ig-like" evidence="3">
    <location>
        <begin position="210"/>
        <end position="302"/>
    </location>
</feature>
<sequence>APARPDAASPTIRLFPPADPPRNLQVKAFVESGEGTAVILLCAVESNPLSQITLLKGGQPVASSPPPGGDHPGRSGHSSPAPNALRLELREASEEDEGEYECWARSPLGSARASLSLRLQAVRVVVRPSAEVPEGTGVTLTCRDAGARPGTLYTWYKNGRWLAEGLDASLAIPAARRTDAGAYGCQAGTGLRLRRAPPATLRVLYAPREPSFTALVQPRGGRQAVLLCTADSFPPSDIALHRGPGHAPLASTRGPADPRFAVQASPNSLRVGLGGLGLRDAGLYVCSANNSYGTASSSLRLDVGGVTVTVEPSPEVPEGTTATVTCSAVPWVGEEANYTWYKNGRWLREGPAGSLVLTRVSSADTGSYHCRASGTRGSGTSAPLSLSVLCECPLAPRGQATGQDGAQSPPARAALGASSPGVTRVPSARTFLENRSGRVGIVRCTADSHPPSTIALYRRGRLLASSLAPAAAPGVRASPSHNALRVELGAVGPEDSGEYTCVAGNPLGNATAGAYFDARTLTHLLAFTVLAGLLLAAVCVAALALLAVKLWPRVRKFWGWSSAEDTFELRSKQEQAQVGTS</sequence>
<dbReference type="Pfam" id="PF13895">
    <property type="entry name" value="Ig_2"/>
    <property type="match status" value="2"/>
</dbReference>
<evidence type="ECO:0000259" key="3">
    <source>
        <dbReference type="PROSITE" id="PS50835"/>
    </source>
</evidence>
<feature type="non-terminal residue" evidence="4">
    <location>
        <position position="581"/>
    </location>
</feature>
<dbReference type="PANTHER" id="PTHR47243">
    <property type="entry name" value="SIALOADHESIN"/>
    <property type="match status" value="1"/>
</dbReference>
<dbReference type="EMBL" id="VWPP01001169">
    <property type="protein sequence ID" value="NXE85004.1"/>
    <property type="molecule type" value="Genomic_DNA"/>
</dbReference>
<dbReference type="PANTHER" id="PTHR47243:SF1">
    <property type="entry name" value="SIALOADHESIN"/>
    <property type="match status" value="1"/>
</dbReference>
<dbReference type="Proteomes" id="UP000525205">
    <property type="component" value="Unassembled WGS sequence"/>
</dbReference>
<feature type="domain" description="Ig-like" evidence="3">
    <location>
        <begin position="10"/>
        <end position="116"/>
    </location>
</feature>
<evidence type="ECO:0000313" key="4">
    <source>
        <dbReference type="EMBL" id="NXE85004.1"/>
    </source>
</evidence>
<keyword evidence="2" id="KW-1133">Transmembrane helix</keyword>
<keyword evidence="5" id="KW-1185">Reference proteome</keyword>
<feature type="non-terminal residue" evidence="4">
    <location>
        <position position="1"/>
    </location>
</feature>
<dbReference type="FunFam" id="2.60.40.10:FF:000921">
    <property type="entry name" value="sialoadhesin isoform X1"/>
    <property type="match status" value="1"/>
</dbReference>
<dbReference type="GO" id="GO:0046790">
    <property type="term" value="F:virion binding"/>
    <property type="evidence" value="ECO:0007669"/>
    <property type="project" value="TreeGrafter"/>
</dbReference>
<organism evidence="4 5">
    <name type="scientific">Cochlearius cochlearius</name>
    <name type="common">Boat-billed heron</name>
    <dbReference type="NCBI Taxonomy" id="110676"/>
    <lineage>
        <taxon>Eukaryota</taxon>
        <taxon>Metazoa</taxon>
        <taxon>Chordata</taxon>
        <taxon>Craniata</taxon>
        <taxon>Vertebrata</taxon>
        <taxon>Euteleostomi</taxon>
        <taxon>Archelosauria</taxon>
        <taxon>Archosauria</taxon>
        <taxon>Dinosauria</taxon>
        <taxon>Saurischia</taxon>
        <taxon>Theropoda</taxon>
        <taxon>Coelurosauria</taxon>
        <taxon>Aves</taxon>
        <taxon>Neognathae</taxon>
        <taxon>Neoaves</taxon>
        <taxon>Aequornithes</taxon>
        <taxon>Pelecaniformes</taxon>
        <taxon>Ardeidae</taxon>
        <taxon>Cochlearius</taxon>
    </lineage>
</organism>
<dbReference type="GO" id="GO:0005769">
    <property type="term" value="C:early endosome"/>
    <property type="evidence" value="ECO:0007669"/>
    <property type="project" value="TreeGrafter"/>
</dbReference>
<feature type="domain" description="Ig-like" evidence="3">
    <location>
        <begin position="304"/>
        <end position="387"/>
    </location>
</feature>
<dbReference type="GO" id="GO:0075512">
    <property type="term" value="P:clathrin-dependent endocytosis of virus by host cell"/>
    <property type="evidence" value="ECO:0007669"/>
    <property type="project" value="TreeGrafter"/>
</dbReference>
<feature type="domain" description="Ig-like" evidence="3">
    <location>
        <begin position="120"/>
        <end position="187"/>
    </location>
</feature>
<dbReference type="Gene3D" id="2.60.40.10">
    <property type="entry name" value="Immunoglobulins"/>
    <property type="match status" value="5"/>
</dbReference>
<proteinExistence type="predicted"/>
<dbReference type="CDD" id="cd00096">
    <property type="entry name" value="Ig"/>
    <property type="match status" value="3"/>
</dbReference>
<accession>A0A7K8Q1P4</accession>
<feature type="domain" description="Ig-like" evidence="3">
    <location>
        <begin position="420"/>
        <end position="522"/>
    </location>
</feature>
<dbReference type="PROSITE" id="PS50835">
    <property type="entry name" value="IG_LIKE"/>
    <property type="match status" value="5"/>
</dbReference>
<dbReference type="InterPro" id="IPR013098">
    <property type="entry name" value="Ig_I-set"/>
</dbReference>
<feature type="region of interest" description="Disordered" evidence="1">
    <location>
        <begin position="56"/>
        <end position="82"/>
    </location>
</feature>
<reference evidence="4 5" key="1">
    <citation type="submission" date="2019-09" db="EMBL/GenBank/DDBJ databases">
        <title>Bird 10,000 Genomes (B10K) Project - Family phase.</title>
        <authorList>
            <person name="Zhang G."/>
        </authorList>
    </citation>
    <scope>NUCLEOTIDE SEQUENCE [LARGE SCALE GENOMIC DNA]</scope>
    <source>
        <strain evidence="4">B10K-CU-031-03</strain>
        <tissue evidence="4">Muscle</tissue>
    </source>
</reference>
<dbReference type="GO" id="GO:0005770">
    <property type="term" value="C:late endosome"/>
    <property type="evidence" value="ECO:0007669"/>
    <property type="project" value="TreeGrafter"/>
</dbReference>
<gene>
    <name evidence="4" type="primary">Siglec1_1</name>
    <name evidence="4" type="ORF">COCCOC_R15344</name>
</gene>
<dbReference type="GO" id="GO:0005886">
    <property type="term" value="C:plasma membrane"/>
    <property type="evidence" value="ECO:0007669"/>
    <property type="project" value="TreeGrafter"/>
</dbReference>
<feature type="transmembrane region" description="Helical" evidence="2">
    <location>
        <begin position="524"/>
        <end position="548"/>
    </location>
</feature>
<dbReference type="InterPro" id="IPR013783">
    <property type="entry name" value="Ig-like_fold"/>
</dbReference>
<feature type="region of interest" description="Disordered" evidence="1">
    <location>
        <begin position="1"/>
        <end position="20"/>
    </location>
</feature>
<dbReference type="InterPro" id="IPR003599">
    <property type="entry name" value="Ig_sub"/>
</dbReference>
<evidence type="ECO:0000313" key="5">
    <source>
        <dbReference type="Proteomes" id="UP000525205"/>
    </source>
</evidence>
<dbReference type="InterPro" id="IPR036179">
    <property type="entry name" value="Ig-like_dom_sf"/>
</dbReference>
<keyword evidence="2" id="KW-0472">Membrane</keyword>
<dbReference type="InterPro" id="IPR007110">
    <property type="entry name" value="Ig-like_dom"/>
</dbReference>
<feature type="region of interest" description="Disordered" evidence="1">
    <location>
        <begin position="399"/>
        <end position="428"/>
    </location>
</feature>
<dbReference type="InterPro" id="IPR003598">
    <property type="entry name" value="Ig_sub2"/>
</dbReference>
<dbReference type="SUPFAM" id="SSF48726">
    <property type="entry name" value="Immunoglobulin"/>
    <property type="match status" value="5"/>
</dbReference>
<evidence type="ECO:0000256" key="2">
    <source>
        <dbReference type="SAM" id="Phobius"/>
    </source>
</evidence>
<dbReference type="Pfam" id="PF07679">
    <property type="entry name" value="I-set"/>
    <property type="match status" value="1"/>
</dbReference>
<keyword evidence="2" id="KW-0812">Transmembrane</keyword>
<dbReference type="SMART" id="SM00409">
    <property type="entry name" value="IG"/>
    <property type="match status" value="5"/>
</dbReference>
<comment type="caution">
    <text evidence="4">The sequence shown here is derived from an EMBL/GenBank/DDBJ whole genome shotgun (WGS) entry which is preliminary data.</text>
</comment>
<name>A0A7K8Q1P4_COCCO</name>
<dbReference type="SMART" id="SM00408">
    <property type="entry name" value="IGc2"/>
    <property type="match status" value="5"/>
</dbReference>